<gene>
    <name evidence="1" type="ORF">FCL54_10630</name>
</gene>
<dbReference type="EMBL" id="SWLG01000006">
    <property type="protein sequence ID" value="TLS37586.1"/>
    <property type="molecule type" value="Genomic_DNA"/>
</dbReference>
<accession>A0A5R9F5H4</accession>
<dbReference type="OrthoDB" id="1684731at2"/>
<evidence type="ECO:0000313" key="1">
    <source>
        <dbReference type="EMBL" id="TLS37586.1"/>
    </source>
</evidence>
<keyword evidence="2" id="KW-1185">Reference proteome</keyword>
<dbReference type="RefSeq" id="WP_138126154.1">
    <property type="nucleotide sequence ID" value="NZ_SWLG01000006.1"/>
</dbReference>
<organism evidence="1 2">
    <name type="scientific">Exobacillus caeni</name>
    <dbReference type="NCBI Taxonomy" id="2574798"/>
    <lineage>
        <taxon>Bacteria</taxon>
        <taxon>Bacillati</taxon>
        <taxon>Bacillota</taxon>
        <taxon>Bacilli</taxon>
        <taxon>Bacillales</taxon>
        <taxon>Guptibacillaceae</taxon>
        <taxon>Exobacillus</taxon>
    </lineage>
</organism>
<dbReference type="AlphaFoldDB" id="A0A5R9F5H4"/>
<proteinExistence type="predicted"/>
<dbReference type="Pfam" id="PF07870">
    <property type="entry name" value="DUF1657"/>
    <property type="match status" value="1"/>
</dbReference>
<sequence length="68" mass="7701">MTVGSQVKQTLAALKSISANLQTYALQSKSEEASRAFHESMLLSDEIIKDLERRIGELERQEPQYKGF</sequence>
<protein>
    <submittedName>
        <fullName evidence="1">DUF1657 domain-containing protein</fullName>
    </submittedName>
</protein>
<comment type="caution">
    <text evidence="1">The sequence shown here is derived from an EMBL/GenBank/DDBJ whole genome shotgun (WGS) entry which is preliminary data.</text>
</comment>
<dbReference type="Proteomes" id="UP000308230">
    <property type="component" value="Unassembled WGS sequence"/>
</dbReference>
<name>A0A5R9F5H4_9BACL</name>
<evidence type="ECO:0000313" key="2">
    <source>
        <dbReference type="Proteomes" id="UP000308230"/>
    </source>
</evidence>
<dbReference type="InterPro" id="IPR012452">
    <property type="entry name" value="DUF1657"/>
</dbReference>
<reference evidence="1 2" key="1">
    <citation type="submission" date="2019-04" db="EMBL/GenBank/DDBJ databases">
        <title>Bacillus caeni sp. nov., a bacterium isolated from mangrove sediment.</title>
        <authorList>
            <person name="Huang H."/>
            <person name="Mo K."/>
            <person name="Hu Y."/>
        </authorList>
    </citation>
    <scope>NUCLEOTIDE SEQUENCE [LARGE SCALE GENOMIC DNA]</scope>
    <source>
        <strain evidence="1 2">HB172195</strain>
    </source>
</reference>